<proteinExistence type="predicted"/>
<comment type="caution">
    <text evidence="2">The sequence shown here is derived from an EMBL/GenBank/DDBJ whole genome shotgun (WGS) entry which is preliminary data.</text>
</comment>
<protein>
    <submittedName>
        <fullName evidence="2">Uncharacterized protein</fullName>
    </submittedName>
</protein>
<evidence type="ECO:0000313" key="3">
    <source>
        <dbReference type="Proteomes" id="UP000784294"/>
    </source>
</evidence>
<feature type="compositionally biased region" description="Polar residues" evidence="1">
    <location>
        <begin position="24"/>
        <end position="34"/>
    </location>
</feature>
<evidence type="ECO:0000313" key="2">
    <source>
        <dbReference type="EMBL" id="VEL25365.1"/>
    </source>
</evidence>
<reference evidence="2" key="1">
    <citation type="submission" date="2018-11" db="EMBL/GenBank/DDBJ databases">
        <authorList>
            <consortium name="Pathogen Informatics"/>
        </authorList>
    </citation>
    <scope>NUCLEOTIDE SEQUENCE</scope>
</reference>
<evidence type="ECO:0000256" key="1">
    <source>
        <dbReference type="SAM" id="MobiDB-lite"/>
    </source>
</evidence>
<dbReference type="InterPro" id="IPR045668">
    <property type="entry name" value="FHIP_KELAA_motif"/>
</dbReference>
<dbReference type="AlphaFoldDB" id="A0A448X170"/>
<keyword evidence="3" id="KW-1185">Reference proteome</keyword>
<name>A0A448X170_9PLAT</name>
<dbReference type="Pfam" id="PF19311">
    <property type="entry name" value="KELAA"/>
    <property type="match status" value="1"/>
</dbReference>
<feature type="region of interest" description="Disordered" evidence="1">
    <location>
        <begin position="1"/>
        <end position="34"/>
    </location>
</feature>
<dbReference type="EMBL" id="CAAALY010073423">
    <property type="protein sequence ID" value="VEL25365.1"/>
    <property type="molecule type" value="Genomic_DNA"/>
</dbReference>
<organism evidence="2 3">
    <name type="scientific">Protopolystoma xenopodis</name>
    <dbReference type="NCBI Taxonomy" id="117903"/>
    <lineage>
        <taxon>Eukaryota</taxon>
        <taxon>Metazoa</taxon>
        <taxon>Spiralia</taxon>
        <taxon>Lophotrochozoa</taxon>
        <taxon>Platyhelminthes</taxon>
        <taxon>Monogenea</taxon>
        <taxon>Polyopisthocotylea</taxon>
        <taxon>Polystomatidea</taxon>
        <taxon>Polystomatidae</taxon>
        <taxon>Protopolystoma</taxon>
    </lineage>
</organism>
<accession>A0A448X170</accession>
<dbReference type="Proteomes" id="UP000784294">
    <property type="component" value="Unassembled WGS sequence"/>
</dbReference>
<gene>
    <name evidence="2" type="ORF">PXEA_LOCUS18805</name>
</gene>
<sequence>MHSPIRSEHNPTASARNIGPFDVSFSSPPTKNSQSEFLYPISSEISTPDSGHHQLQISPNRFQRNFILHEGTLSPSAFQLPKLFESVSDCRHDGPERLSISSGNPERVAPKSQELHTNTHYTKLNLKMIDTKASNLAFAAIILEKFCQELAALCLEHSLLVGSLHGSP</sequence>